<sequence>MKNLSNPSRVPAPLPSHFLELKNVNKTFIGQGGVGHEVLHEINLEIGVNEFVSILGKSGSGKSTLLKTIGGLVQPTLGVVSLRGEELTCPHSAISMVFQTFALYPWLTVFENIAFGLHANGIEAPRIDHEVANLIRLIGLQGYEKAFPRELSGGMKQRVGFARALAIEPDLLLLDEPFSSLDMFTAGKLRNDLMAMWTSRQIGTASMIMVTHDVTEAVMMSDRLVVLGSNPGRIMHEISIDTPRAERTVRNMLDRIEHVTDLLNTQIALSYA</sequence>
<dbReference type="GO" id="GO:0005524">
    <property type="term" value="F:ATP binding"/>
    <property type="evidence" value="ECO:0007669"/>
    <property type="project" value="UniProtKB-KW"/>
</dbReference>
<feature type="domain" description="ABC transporter" evidence="7">
    <location>
        <begin position="19"/>
        <end position="252"/>
    </location>
</feature>
<keyword evidence="5" id="KW-0547">Nucleotide-binding</keyword>
<dbReference type="Gene3D" id="3.40.50.300">
    <property type="entry name" value="P-loop containing nucleotide triphosphate hydrolases"/>
    <property type="match status" value="1"/>
</dbReference>
<dbReference type="RefSeq" id="WP_042624559.1">
    <property type="nucleotide sequence ID" value="NZ_BSTO01000026.1"/>
</dbReference>
<dbReference type="PROSITE" id="PS00211">
    <property type="entry name" value="ABC_TRANSPORTER_1"/>
    <property type="match status" value="1"/>
</dbReference>
<evidence type="ECO:0000313" key="8">
    <source>
        <dbReference type="EMBL" id="AJK45928.1"/>
    </source>
</evidence>
<dbReference type="PROSITE" id="PS50893">
    <property type="entry name" value="ABC_TRANSPORTER_2"/>
    <property type="match status" value="1"/>
</dbReference>
<keyword evidence="9" id="KW-1185">Reference proteome</keyword>
<reference evidence="9" key="1">
    <citation type="submission" date="2011-03" db="EMBL/GenBank/DDBJ databases">
        <authorList>
            <person name="Voget S."/>
            <person name="Streit W.R."/>
            <person name="Jaeger K.E."/>
            <person name="Daniel R."/>
        </authorList>
    </citation>
    <scope>NUCLEOTIDE SEQUENCE [LARGE SCALE GENOMIC DNA]</scope>
    <source>
        <strain evidence="9">PG1</strain>
    </source>
</reference>
<dbReference type="SMART" id="SM00382">
    <property type="entry name" value="AAA"/>
    <property type="match status" value="1"/>
</dbReference>
<dbReference type="InterPro" id="IPR027417">
    <property type="entry name" value="P-loop_NTPase"/>
</dbReference>
<keyword evidence="2" id="KW-0813">Transport</keyword>
<dbReference type="InterPro" id="IPR050166">
    <property type="entry name" value="ABC_transporter_ATP-bind"/>
</dbReference>
<name>A0A0B6RRD0_BURPL</name>
<evidence type="ECO:0000313" key="9">
    <source>
        <dbReference type="Proteomes" id="UP000031838"/>
    </source>
</evidence>
<evidence type="ECO:0000256" key="6">
    <source>
        <dbReference type="ARBA" id="ARBA00022840"/>
    </source>
</evidence>
<evidence type="ECO:0000256" key="3">
    <source>
        <dbReference type="ARBA" id="ARBA00022475"/>
    </source>
</evidence>
<protein>
    <submittedName>
        <fullName evidence="8">ABC transporter, ATP-binding protein</fullName>
    </submittedName>
</protein>
<keyword evidence="4" id="KW-0472">Membrane</keyword>
<accession>A0A0B6RRD0</accession>
<keyword evidence="3" id="KW-1003">Cell membrane</keyword>
<proteinExistence type="inferred from homology"/>
<reference evidence="8 9" key="2">
    <citation type="journal article" date="2016" name="Appl. Microbiol. Biotechnol.">
        <title>Mutations improving production and secretion of extracellular lipase by Burkholderia glumae PG1.</title>
        <authorList>
            <person name="Knapp A."/>
            <person name="Voget S."/>
            <person name="Gao R."/>
            <person name="Zaburannyi N."/>
            <person name="Krysciak D."/>
            <person name="Breuer M."/>
            <person name="Hauer B."/>
            <person name="Streit W.R."/>
            <person name="Muller R."/>
            <person name="Daniel R."/>
            <person name="Jaeger K.E."/>
        </authorList>
    </citation>
    <scope>NUCLEOTIDE SEQUENCE [LARGE SCALE GENOMIC DNA]</scope>
    <source>
        <strain evidence="8 9">PG1</strain>
    </source>
</reference>
<dbReference type="Pfam" id="PF00005">
    <property type="entry name" value="ABC_tran"/>
    <property type="match status" value="1"/>
</dbReference>
<dbReference type="SUPFAM" id="SSF52540">
    <property type="entry name" value="P-loop containing nucleoside triphosphate hydrolases"/>
    <property type="match status" value="1"/>
</dbReference>
<gene>
    <name evidence="8" type="ORF">BGL_1c14120</name>
</gene>
<comment type="similarity">
    <text evidence="1">Belongs to the ABC transporter superfamily.</text>
</comment>
<keyword evidence="4" id="KW-0997">Cell inner membrane</keyword>
<organism evidence="8 9">
    <name type="scientific">Burkholderia plantarii</name>
    <dbReference type="NCBI Taxonomy" id="41899"/>
    <lineage>
        <taxon>Bacteria</taxon>
        <taxon>Pseudomonadati</taxon>
        <taxon>Pseudomonadota</taxon>
        <taxon>Betaproteobacteria</taxon>
        <taxon>Burkholderiales</taxon>
        <taxon>Burkholderiaceae</taxon>
        <taxon>Burkholderia</taxon>
    </lineage>
</organism>
<dbReference type="InterPro" id="IPR017871">
    <property type="entry name" value="ABC_transporter-like_CS"/>
</dbReference>
<dbReference type="PANTHER" id="PTHR42788:SF13">
    <property type="entry name" value="ALIPHATIC SULFONATES IMPORT ATP-BINDING PROTEIN SSUB"/>
    <property type="match status" value="1"/>
</dbReference>
<dbReference type="KEGG" id="bpla:bpln_1g13680"/>
<dbReference type="EMBL" id="CP002580">
    <property type="protein sequence ID" value="AJK45928.1"/>
    <property type="molecule type" value="Genomic_DNA"/>
</dbReference>
<dbReference type="HOGENOM" id="CLU_000604_1_22_4"/>
<evidence type="ECO:0000256" key="2">
    <source>
        <dbReference type="ARBA" id="ARBA00022448"/>
    </source>
</evidence>
<evidence type="ECO:0000256" key="4">
    <source>
        <dbReference type="ARBA" id="ARBA00022519"/>
    </source>
</evidence>
<dbReference type="PANTHER" id="PTHR42788">
    <property type="entry name" value="TAURINE IMPORT ATP-BINDING PROTEIN-RELATED"/>
    <property type="match status" value="1"/>
</dbReference>
<evidence type="ECO:0000256" key="5">
    <source>
        <dbReference type="ARBA" id="ARBA00022741"/>
    </source>
</evidence>
<dbReference type="GO" id="GO:0016887">
    <property type="term" value="F:ATP hydrolysis activity"/>
    <property type="evidence" value="ECO:0007669"/>
    <property type="project" value="InterPro"/>
</dbReference>
<dbReference type="Proteomes" id="UP000031838">
    <property type="component" value="Chromosome 1"/>
</dbReference>
<dbReference type="AlphaFoldDB" id="A0A0B6RRD0"/>
<evidence type="ECO:0000256" key="1">
    <source>
        <dbReference type="ARBA" id="ARBA00005417"/>
    </source>
</evidence>
<dbReference type="InterPro" id="IPR003593">
    <property type="entry name" value="AAA+_ATPase"/>
</dbReference>
<keyword evidence="6 8" id="KW-0067">ATP-binding</keyword>
<dbReference type="CDD" id="cd03293">
    <property type="entry name" value="ABC_NrtD_SsuB_transporters"/>
    <property type="match status" value="1"/>
</dbReference>
<dbReference type="KEGG" id="bgp:BGL_1c14120"/>
<dbReference type="OrthoDB" id="9783039at2"/>
<evidence type="ECO:0000259" key="7">
    <source>
        <dbReference type="PROSITE" id="PS50893"/>
    </source>
</evidence>
<dbReference type="InterPro" id="IPR003439">
    <property type="entry name" value="ABC_transporter-like_ATP-bd"/>
</dbReference>